<keyword evidence="3" id="KW-1185">Reference proteome</keyword>
<protein>
    <recommendedName>
        <fullName evidence="4">Tesmin/TSO1-like CXC domain-containing protein</fullName>
    </recommendedName>
</protein>
<dbReference type="Proteomes" id="UP001159363">
    <property type="component" value="Chromosome 6"/>
</dbReference>
<evidence type="ECO:0008006" key="4">
    <source>
        <dbReference type="Google" id="ProtNLM"/>
    </source>
</evidence>
<evidence type="ECO:0000313" key="3">
    <source>
        <dbReference type="Proteomes" id="UP001159363"/>
    </source>
</evidence>
<proteinExistence type="predicted"/>
<sequence length="222" mass="24562">MVSDNVAVIGEDVDLVVLLTALTSAEWEILFVKPSHGKTKTKIYSSKAPAKEFSLNLHCCHSFTQSVSNVKPDISALLSTEGAAKQHSFRVYHQVQLWLGNELPPELWEWGHKQNRLMPVTTEDPISPDSILNVIFCKCTTGCGGCKCGCRKCAINCTTICHNCRGECLNGISVTLDENEEVDDLEPLLEATNEDVNPEPSTSAVDKPVSRRSHQRKKQRVL</sequence>
<evidence type="ECO:0000256" key="1">
    <source>
        <dbReference type="SAM" id="MobiDB-lite"/>
    </source>
</evidence>
<name>A0ABQ9H3Q6_9NEOP</name>
<comment type="caution">
    <text evidence="2">The sequence shown here is derived from an EMBL/GenBank/DDBJ whole genome shotgun (WGS) entry which is preliminary data.</text>
</comment>
<gene>
    <name evidence="2" type="ORF">PR048_019532</name>
</gene>
<feature type="compositionally biased region" description="Basic residues" evidence="1">
    <location>
        <begin position="210"/>
        <end position="222"/>
    </location>
</feature>
<evidence type="ECO:0000313" key="2">
    <source>
        <dbReference type="EMBL" id="KAJ8878929.1"/>
    </source>
</evidence>
<dbReference type="EMBL" id="JARBHB010000007">
    <property type="protein sequence ID" value="KAJ8878929.1"/>
    <property type="molecule type" value="Genomic_DNA"/>
</dbReference>
<organism evidence="2 3">
    <name type="scientific">Dryococelus australis</name>
    <dbReference type="NCBI Taxonomy" id="614101"/>
    <lineage>
        <taxon>Eukaryota</taxon>
        <taxon>Metazoa</taxon>
        <taxon>Ecdysozoa</taxon>
        <taxon>Arthropoda</taxon>
        <taxon>Hexapoda</taxon>
        <taxon>Insecta</taxon>
        <taxon>Pterygota</taxon>
        <taxon>Neoptera</taxon>
        <taxon>Polyneoptera</taxon>
        <taxon>Phasmatodea</taxon>
        <taxon>Verophasmatodea</taxon>
        <taxon>Anareolatae</taxon>
        <taxon>Phasmatidae</taxon>
        <taxon>Eurycanthinae</taxon>
        <taxon>Dryococelus</taxon>
    </lineage>
</organism>
<feature type="region of interest" description="Disordered" evidence="1">
    <location>
        <begin position="189"/>
        <end position="222"/>
    </location>
</feature>
<accession>A0ABQ9H3Q6</accession>
<reference evidence="2 3" key="1">
    <citation type="submission" date="2023-02" db="EMBL/GenBank/DDBJ databases">
        <title>LHISI_Scaffold_Assembly.</title>
        <authorList>
            <person name="Stuart O.P."/>
            <person name="Cleave R."/>
            <person name="Magrath M.J.L."/>
            <person name="Mikheyev A.S."/>
        </authorList>
    </citation>
    <scope>NUCLEOTIDE SEQUENCE [LARGE SCALE GENOMIC DNA]</scope>
    <source>
        <strain evidence="2">Daus_M_001</strain>
        <tissue evidence="2">Leg muscle</tissue>
    </source>
</reference>